<reference evidence="2 3" key="1">
    <citation type="journal article" date="2011" name="PLoS Pathog.">
        <title>Endophytic Life Strategies Decoded by Genome and Transcriptome Analyses of the Mutualistic Root Symbiont Piriformospora indica.</title>
        <authorList>
            <person name="Zuccaro A."/>
            <person name="Lahrmann U."/>
            <person name="Guldener U."/>
            <person name="Langen G."/>
            <person name="Pfiffi S."/>
            <person name="Biedenkopf D."/>
            <person name="Wong P."/>
            <person name="Samans B."/>
            <person name="Grimm C."/>
            <person name="Basiewicz M."/>
            <person name="Murat C."/>
            <person name="Martin F."/>
            <person name="Kogel K.H."/>
        </authorList>
    </citation>
    <scope>NUCLEOTIDE SEQUENCE [LARGE SCALE GENOMIC DNA]</scope>
    <source>
        <strain evidence="2 3">DSM 11827</strain>
    </source>
</reference>
<proteinExistence type="predicted"/>
<dbReference type="HOGENOM" id="CLU_1482564_0_0_1"/>
<evidence type="ECO:0000256" key="1">
    <source>
        <dbReference type="SAM" id="MobiDB-lite"/>
    </source>
</evidence>
<feature type="compositionally biased region" description="Low complexity" evidence="1">
    <location>
        <begin position="20"/>
        <end position="30"/>
    </location>
</feature>
<evidence type="ECO:0000313" key="3">
    <source>
        <dbReference type="Proteomes" id="UP000007148"/>
    </source>
</evidence>
<comment type="caution">
    <text evidence="2">The sequence shown here is derived from an EMBL/GenBank/DDBJ whole genome shotgun (WGS) entry which is preliminary data.</text>
</comment>
<dbReference type="AlphaFoldDB" id="G4TEH8"/>
<feature type="compositionally biased region" description="Polar residues" evidence="1">
    <location>
        <begin position="135"/>
        <end position="155"/>
    </location>
</feature>
<accession>G4TEH8</accession>
<dbReference type="EMBL" id="CAFZ01000062">
    <property type="protein sequence ID" value="CCA69721.1"/>
    <property type="molecule type" value="Genomic_DNA"/>
</dbReference>
<organism evidence="2 3">
    <name type="scientific">Serendipita indica (strain DSM 11827)</name>
    <name type="common">Root endophyte fungus</name>
    <name type="synonym">Piriformospora indica</name>
    <dbReference type="NCBI Taxonomy" id="1109443"/>
    <lineage>
        <taxon>Eukaryota</taxon>
        <taxon>Fungi</taxon>
        <taxon>Dikarya</taxon>
        <taxon>Basidiomycota</taxon>
        <taxon>Agaricomycotina</taxon>
        <taxon>Agaricomycetes</taxon>
        <taxon>Sebacinales</taxon>
        <taxon>Serendipitaceae</taxon>
        <taxon>Serendipita</taxon>
    </lineage>
</organism>
<protein>
    <submittedName>
        <fullName evidence="2">Uncharacterized protein</fullName>
    </submittedName>
</protein>
<keyword evidence="3" id="KW-1185">Reference proteome</keyword>
<name>G4TEH8_SERID</name>
<evidence type="ECO:0000313" key="2">
    <source>
        <dbReference type="EMBL" id="CCA69721.1"/>
    </source>
</evidence>
<feature type="region of interest" description="Disordered" evidence="1">
    <location>
        <begin position="1"/>
        <end position="96"/>
    </location>
</feature>
<feature type="region of interest" description="Disordered" evidence="1">
    <location>
        <begin position="135"/>
        <end position="177"/>
    </location>
</feature>
<dbReference type="Proteomes" id="UP000007148">
    <property type="component" value="Unassembled WGS sequence"/>
</dbReference>
<gene>
    <name evidence="2" type="ORF">PIIN_03662</name>
</gene>
<feature type="compositionally biased region" description="Polar residues" evidence="1">
    <location>
        <begin position="54"/>
        <end position="65"/>
    </location>
</feature>
<dbReference type="InParanoid" id="G4TEH8"/>
<sequence length="182" mass="19909">MRRMLYASSATQSTDDEEGMSGSESSNGTGWEHPQFSQERSSVHIPQDQHGYLQPTSQPPANGTGYSLPPLSAILGDAPLRFSSPSMRPAVPSPDDQHVKYAQFANAGPPASYGPQWGFQMPTSMPYHVQYASFHSPSRGTRSASMQPRQHSSLPHSAYDSHPHHRPHLHHAPGAVAPHAYY</sequence>